<dbReference type="Gene3D" id="2.130.10.30">
    <property type="entry name" value="Regulator of chromosome condensation 1/beta-lactamase-inhibitor protein II"/>
    <property type="match status" value="2"/>
</dbReference>
<evidence type="ECO:0000313" key="5">
    <source>
        <dbReference type="Proteomes" id="UP001146793"/>
    </source>
</evidence>
<dbReference type="InterPro" id="IPR051625">
    <property type="entry name" value="Signaling_Regulatory_Domain"/>
</dbReference>
<reference evidence="4" key="1">
    <citation type="submission" date="2022-08" db="EMBL/GenBank/DDBJ databases">
        <title>Novel sulphate-reducing endosymbionts in the free-living metamonad Anaeramoeba.</title>
        <authorList>
            <person name="Jerlstrom-Hultqvist J."/>
            <person name="Cepicka I."/>
            <person name="Gallot-Lavallee L."/>
            <person name="Salas-Leiva D."/>
            <person name="Curtis B.A."/>
            <person name="Zahonova K."/>
            <person name="Pipaliya S."/>
            <person name="Dacks J."/>
            <person name="Roger A.J."/>
        </authorList>
    </citation>
    <scope>NUCLEOTIDE SEQUENCE</scope>
    <source>
        <strain evidence="4">Busselton2</strain>
    </source>
</reference>
<dbReference type="InterPro" id="IPR009091">
    <property type="entry name" value="RCC1/BLIP-II"/>
</dbReference>
<dbReference type="InterPro" id="IPR000210">
    <property type="entry name" value="BTB/POZ_dom"/>
</dbReference>
<gene>
    <name evidence="4" type="ORF">M0812_22687</name>
</gene>
<feature type="domain" description="BTB" evidence="3">
    <location>
        <begin position="705"/>
        <end position="762"/>
    </location>
</feature>
<organism evidence="4 5">
    <name type="scientific">Anaeramoeba flamelloides</name>
    <dbReference type="NCBI Taxonomy" id="1746091"/>
    <lineage>
        <taxon>Eukaryota</taxon>
        <taxon>Metamonada</taxon>
        <taxon>Anaeramoebidae</taxon>
        <taxon>Anaeramoeba</taxon>
    </lineage>
</organism>
<dbReference type="EMBL" id="JANTQA010000047">
    <property type="protein sequence ID" value="KAJ3433721.1"/>
    <property type="molecule type" value="Genomic_DNA"/>
</dbReference>
<evidence type="ECO:0000313" key="4">
    <source>
        <dbReference type="EMBL" id="KAJ3433721.1"/>
    </source>
</evidence>
<dbReference type="SUPFAM" id="SSF54695">
    <property type="entry name" value="POZ domain"/>
    <property type="match status" value="1"/>
</dbReference>
<feature type="compositionally biased region" description="Basic residues" evidence="2">
    <location>
        <begin position="601"/>
        <end position="621"/>
    </location>
</feature>
<dbReference type="PROSITE" id="PS50097">
    <property type="entry name" value="BTB"/>
    <property type="match status" value="1"/>
</dbReference>
<dbReference type="Pfam" id="PF00651">
    <property type="entry name" value="BTB"/>
    <property type="match status" value="1"/>
</dbReference>
<evidence type="ECO:0000259" key="3">
    <source>
        <dbReference type="PROSITE" id="PS50097"/>
    </source>
</evidence>
<evidence type="ECO:0000256" key="1">
    <source>
        <dbReference type="ARBA" id="ARBA00022737"/>
    </source>
</evidence>
<evidence type="ECO:0000256" key="2">
    <source>
        <dbReference type="SAM" id="MobiDB-lite"/>
    </source>
</evidence>
<dbReference type="PANTHER" id="PTHR22872">
    <property type="entry name" value="BTK-BINDING PROTEIN-RELATED"/>
    <property type="match status" value="1"/>
</dbReference>
<proteinExistence type="predicted"/>
<name>A0AAV7YYD6_9EUKA</name>
<dbReference type="InterPro" id="IPR011333">
    <property type="entry name" value="SKP1/BTB/POZ_sf"/>
</dbReference>
<dbReference type="Gene3D" id="3.30.710.10">
    <property type="entry name" value="Potassium Channel Kv1.1, Chain A"/>
    <property type="match status" value="1"/>
</dbReference>
<feature type="compositionally biased region" description="Low complexity" evidence="2">
    <location>
        <begin position="452"/>
        <end position="464"/>
    </location>
</feature>
<dbReference type="SUPFAM" id="SSF50985">
    <property type="entry name" value="RCC1/BLIP-II"/>
    <property type="match status" value="1"/>
</dbReference>
<feature type="region of interest" description="Disordered" evidence="2">
    <location>
        <begin position="441"/>
        <end position="464"/>
    </location>
</feature>
<feature type="region of interest" description="Disordered" evidence="2">
    <location>
        <begin position="601"/>
        <end position="699"/>
    </location>
</feature>
<dbReference type="Proteomes" id="UP001146793">
    <property type="component" value="Unassembled WGS sequence"/>
</dbReference>
<feature type="compositionally biased region" description="Basic residues" evidence="2">
    <location>
        <begin position="688"/>
        <end position="699"/>
    </location>
</feature>
<feature type="compositionally biased region" description="Low complexity" evidence="2">
    <location>
        <begin position="622"/>
        <end position="672"/>
    </location>
</feature>
<dbReference type="CDD" id="cd18186">
    <property type="entry name" value="BTB_POZ_ZBTB_KLHL-like"/>
    <property type="match status" value="1"/>
</dbReference>
<protein>
    <submittedName>
        <fullName evidence="4">Regulator of chromosome condensation</fullName>
    </submittedName>
</protein>
<dbReference type="AlphaFoldDB" id="A0AAV7YYD6"/>
<dbReference type="PANTHER" id="PTHR22872:SF2">
    <property type="entry name" value="INHIBITOR OF BRUTON TYROSINE KINASE"/>
    <property type="match status" value="1"/>
</dbReference>
<sequence>MNNQIYFSGKKDLYQHLSSDPSLLPHWCEINYIFKPPKIKKLIANKIGFLFLKNNNQIEFFQKNHKKNTFNTFLFDEEVVDIVCGTRSFLILTESGKVFSLAGFKTTNYQWKNIAIPLSDPENSSFREIRLVSFFTENNLFVKSIVMARQTNFFLCKDGKLYGSGENKSGQFGKGTFYGEQTPILICENIRKIFNGGSNANSLFFITTNDELFACGASNSGKLGVEINDVGKHLKVTTIIKETTVNKSDENKKARSSKDFDQNNNQKKKLFGNFFSRNKKIKLNTIQILDIKNGYYHSILLTKDREVYSCGNGIFNGIGEDKRLFTLIPSLQEKKFIQISCSLQTLLLSEENELYGWGFYEYNEPNKPIKGWDYPQKIKLPTNFNITSSLKLYCAEDLTLIYNSYQKSCIELDFFNIFKTKSFSDSKIKYHSFASQNKKKKKIIKRKRNENTTRNNNNNTNMDINMNMNMNENQDNMNRDIDIDRNMNMKNKKFEKTNESTENENEIAVHKILIELRTNLKINEIQKIVLKNCFTKMEIINFLKWVYLDQINDEILLQKFFNSLDLSFPPQNKLEQDLENLYNDEDSKDFLILIHRNKKEYKENKRKRKKGNNNKQKKINKKISNSNKNTNTNTNSNSDSNTNKKINTNTNKNTNTNINKNTNANIKSVNNLKGGGNDLGDDEEEEKKKKKQKEKEKKRKNKYLEIKVHKFILFTRSGLFRALFEFTENNIPTQIKDYSEKSFKSLQILIKFLYTGKIQLDNEGYENLHLILEELKDAIEYFQLNEKSSLINQFKNSIEKN</sequence>
<keyword evidence="1" id="KW-0677">Repeat</keyword>
<comment type="caution">
    <text evidence="4">The sequence shown here is derived from an EMBL/GenBank/DDBJ whole genome shotgun (WGS) entry which is preliminary data.</text>
</comment>
<accession>A0AAV7YYD6</accession>